<keyword evidence="1" id="KW-0808">Transferase</keyword>
<dbReference type="Proteomes" id="UP000188603">
    <property type="component" value="Chromosome"/>
</dbReference>
<gene>
    <name evidence="1" type="ORF">B0W44_06430</name>
</gene>
<name>A0A1U9K629_9BACL</name>
<dbReference type="AlphaFoldDB" id="A0A1U9K629"/>
<protein>
    <submittedName>
        <fullName evidence="1">Glycerol acyltransferase</fullName>
    </submittedName>
</protein>
<dbReference type="STRING" id="1471761.B0W44_06430"/>
<sequence>MRIGQVGPSGRSRLARTVFPRYTVHIPDDIEGEGPFVYVSHHQNLFGPFVTLLWFPYSLHAWVLHVFLDQTTCYRHYVEYTFTRRFGWHKSWAKMWAWPLSHVVSKLLNSGRSIPVFRGSRKIQHTLDLSVAALCRGESIIIFPDIDYRDNAADTKAMYDGFLYLEKYYDRETGRHLRFVPLFASKKKRLLIADRPVTFRDGVPFRTERRVVRDTIHAHLNKWAQSCGDV</sequence>
<keyword evidence="2" id="KW-1185">Reference proteome</keyword>
<evidence type="ECO:0000313" key="1">
    <source>
        <dbReference type="EMBL" id="AQS55476.1"/>
    </source>
</evidence>
<keyword evidence="1" id="KW-0012">Acyltransferase</keyword>
<dbReference type="GO" id="GO:0016746">
    <property type="term" value="F:acyltransferase activity"/>
    <property type="evidence" value="ECO:0007669"/>
    <property type="project" value="UniProtKB-KW"/>
</dbReference>
<reference evidence="1 2" key="1">
    <citation type="journal article" date="2015" name="Int. J. Syst. Evol. Microbiol.">
        <title>Novibacillus thermophilus gen. nov., sp. nov., a Gram-staining-negative and moderately thermophilic member of the family Thermoactinomycetaceae.</title>
        <authorList>
            <person name="Yang G."/>
            <person name="Chen J."/>
            <person name="Zhou S."/>
        </authorList>
    </citation>
    <scope>NUCLEOTIDE SEQUENCE [LARGE SCALE GENOMIC DNA]</scope>
    <source>
        <strain evidence="1 2">SG-1</strain>
    </source>
</reference>
<accession>A0A1U9K629</accession>
<organism evidence="1 2">
    <name type="scientific">Novibacillus thermophilus</name>
    <dbReference type="NCBI Taxonomy" id="1471761"/>
    <lineage>
        <taxon>Bacteria</taxon>
        <taxon>Bacillati</taxon>
        <taxon>Bacillota</taxon>
        <taxon>Bacilli</taxon>
        <taxon>Bacillales</taxon>
        <taxon>Thermoactinomycetaceae</taxon>
        <taxon>Novibacillus</taxon>
    </lineage>
</organism>
<proteinExistence type="predicted"/>
<dbReference type="OrthoDB" id="2165242at2"/>
<dbReference type="EMBL" id="CP019699">
    <property type="protein sequence ID" value="AQS55476.1"/>
    <property type="molecule type" value="Genomic_DNA"/>
</dbReference>
<evidence type="ECO:0000313" key="2">
    <source>
        <dbReference type="Proteomes" id="UP000188603"/>
    </source>
</evidence>
<dbReference type="KEGG" id="ntr:B0W44_06430"/>